<evidence type="ECO:0000313" key="4">
    <source>
        <dbReference type="Proteomes" id="UP000294933"/>
    </source>
</evidence>
<dbReference type="VEuPathDB" id="FungiDB:BD410DRAFT_316292"/>
<sequence>MALPPAHNLSNHSTGTHDCLRNVESSPDVHGPIDHSKYARLAAQCRCLFWLRWFEECHPEWMHWMFAEDKKEQVVPQRLPGFTAYRTLVMAAIASFGISKAVLASKGKSAEVNWMDLVLGVVCTSGLFWLGLYQRNCPGSWRGFFIKEYFSALSVVLAVICSVLLRIWPLIFFIFAIKHYIVDRWLEIPGTAPYFSFSFSSCRVSMS</sequence>
<evidence type="ECO:0000256" key="1">
    <source>
        <dbReference type="SAM" id="MobiDB-lite"/>
    </source>
</evidence>
<gene>
    <name evidence="3" type="ORF">BD410DRAFT_316292</name>
</gene>
<dbReference type="EMBL" id="ML170183">
    <property type="protein sequence ID" value="TDL21130.1"/>
    <property type="molecule type" value="Genomic_DNA"/>
</dbReference>
<proteinExistence type="predicted"/>
<keyword evidence="2" id="KW-1133">Transmembrane helix</keyword>
<keyword evidence="2" id="KW-0472">Membrane</keyword>
<keyword evidence="2" id="KW-0812">Transmembrane</keyword>
<keyword evidence="4" id="KW-1185">Reference proteome</keyword>
<dbReference type="OrthoDB" id="3268450at2759"/>
<accession>A0A4Y7Q2W9</accession>
<feature type="transmembrane region" description="Helical" evidence="2">
    <location>
        <begin position="114"/>
        <end position="132"/>
    </location>
</feature>
<name>A0A4Y7Q2W9_9AGAM</name>
<evidence type="ECO:0000313" key="3">
    <source>
        <dbReference type="EMBL" id="TDL21130.1"/>
    </source>
</evidence>
<feature type="transmembrane region" description="Helical" evidence="2">
    <location>
        <begin position="84"/>
        <end position="102"/>
    </location>
</feature>
<reference evidence="3 4" key="1">
    <citation type="submission" date="2018-06" db="EMBL/GenBank/DDBJ databases">
        <title>A transcriptomic atlas of mushroom development highlights an independent origin of complex multicellularity.</title>
        <authorList>
            <consortium name="DOE Joint Genome Institute"/>
            <person name="Krizsan K."/>
            <person name="Almasi E."/>
            <person name="Merenyi Z."/>
            <person name="Sahu N."/>
            <person name="Viragh M."/>
            <person name="Koszo T."/>
            <person name="Mondo S."/>
            <person name="Kiss B."/>
            <person name="Balint B."/>
            <person name="Kues U."/>
            <person name="Barry K."/>
            <person name="Hegedus J.C."/>
            <person name="Henrissat B."/>
            <person name="Johnson J."/>
            <person name="Lipzen A."/>
            <person name="Ohm R."/>
            <person name="Nagy I."/>
            <person name="Pangilinan J."/>
            <person name="Yan J."/>
            <person name="Xiong Y."/>
            <person name="Grigoriev I.V."/>
            <person name="Hibbett D.S."/>
            <person name="Nagy L.G."/>
        </authorList>
    </citation>
    <scope>NUCLEOTIDE SEQUENCE [LARGE SCALE GENOMIC DNA]</scope>
    <source>
        <strain evidence="3 4">SZMC22713</strain>
    </source>
</reference>
<feature type="region of interest" description="Disordered" evidence="1">
    <location>
        <begin position="1"/>
        <end position="21"/>
    </location>
</feature>
<dbReference type="AlphaFoldDB" id="A0A4Y7Q2W9"/>
<protein>
    <submittedName>
        <fullName evidence="3">Uncharacterized protein</fullName>
    </submittedName>
</protein>
<evidence type="ECO:0000256" key="2">
    <source>
        <dbReference type="SAM" id="Phobius"/>
    </source>
</evidence>
<feature type="transmembrane region" description="Helical" evidence="2">
    <location>
        <begin position="152"/>
        <end position="177"/>
    </location>
</feature>
<organism evidence="3 4">
    <name type="scientific">Rickenella mellea</name>
    <dbReference type="NCBI Taxonomy" id="50990"/>
    <lineage>
        <taxon>Eukaryota</taxon>
        <taxon>Fungi</taxon>
        <taxon>Dikarya</taxon>
        <taxon>Basidiomycota</taxon>
        <taxon>Agaricomycotina</taxon>
        <taxon>Agaricomycetes</taxon>
        <taxon>Hymenochaetales</taxon>
        <taxon>Rickenellaceae</taxon>
        <taxon>Rickenella</taxon>
    </lineage>
</organism>
<dbReference type="Proteomes" id="UP000294933">
    <property type="component" value="Unassembled WGS sequence"/>
</dbReference>